<feature type="region of interest" description="Disordered" evidence="1">
    <location>
        <begin position="22"/>
        <end position="52"/>
    </location>
</feature>
<reference evidence="3 4" key="1">
    <citation type="submission" date="2020-08" db="EMBL/GenBank/DDBJ databases">
        <title>Genomic Encyclopedia of Type Strains, Phase IV (KMG-IV): sequencing the most valuable type-strain genomes for metagenomic binning, comparative biology and taxonomic classification.</title>
        <authorList>
            <person name="Goeker M."/>
        </authorList>
    </citation>
    <scope>NUCLEOTIDE SEQUENCE [LARGE SCALE GENOMIC DNA]</scope>
    <source>
        <strain evidence="3 4">DSM 26718</strain>
    </source>
</reference>
<evidence type="ECO:0000313" key="4">
    <source>
        <dbReference type="Proteomes" id="UP000532746"/>
    </source>
</evidence>
<dbReference type="PROSITE" id="PS51257">
    <property type="entry name" value="PROKAR_LIPOPROTEIN"/>
    <property type="match status" value="1"/>
</dbReference>
<protein>
    <recommendedName>
        <fullName evidence="5">DUF4221 domain-containing protein</fullName>
    </recommendedName>
</protein>
<sequence>MPHFLWRFLFLSLALATACQPSTPTEQVTTPPNTPNPVEAEAVAAPAPPAPNTTDWLSRTLPGRATTDTTFLIDGKPYRLRLSATADSARMLRIATGGIVGPALAADSNFARNRLVEGPTGYYRIALSTPAGQPVLRKEFQKPDFYQVAGADIVVVSEPTPPRFLGYYPELGGLAFWQEIGIPGSDVGSYIFYLLNRQGKVLEMSAGNEFGEGSADCDPLPAPRGGAFITCGKLLRAGHPPLPLQKPHADLVLARFLSDSTLLTIYQYGEYVVTNDSLGNPESMEWQVPPGMRAQPNAFVLNLQGRQLAQFRYEGFASNLGYSVPRAYVPATNTYYLLDSERGLRLLPGQNPEATQEVKFRQMTRFQPPARPSEIRFFIEVEDARFEFYAEKNHPEQLRYRRVKTAG</sequence>
<comment type="caution">
    <text evidence="3">The sequence shown here is derived from an EMBL/GenBank/DDBJ whole genome shotgun (WGS) entry which is preliminary data.</text>
</comment>
<dbReference type="Proteomes" id="UP000532746">
    <property type="component" value="Unassembled WGS sequence"/>
</dbReference>
<keyword evidence="4" id="KW-1185">Reference proteome</keyword>
<proteinExistence type="predicted"/>
<evidence type="ECO:0008006" key="5">
    <source>
        <dbReference type="Google" id="ProtNLM"/>
    </source>
</evidence>
<dbReference type="EMBL" id="JACHGG010000003">
    <property type="protein sequence ID" value="MBB6059875.1"/>
    <property type="molecule type" value="Genomic_DNA"/>
</dbReference>
<feature type="chain" id="PRO_5031080070" description="DUF4221 domain-containing protein" evidence="2">
    <location>
        <begin position="19"/>
        <end position="407"/>
    </location>
</feature>
<evidence type="ECO:0000256" key="1">
    <source>
        <dbReference type="SAM" id="MobiDB-lite"/>
    </source>
</evidence>
<accession>A0A7W9T1N1</accession>
<feature type="compositionally biased region" description="Low complexity" evidence="1">
    <location>
        <begin position="23"/>
        <end position="45"/>
    </location>
</feature>
<feature type="signal peptide" evidence="2">
    <location>
        <begin position="1"/>
        <end position="18"/>
    </location>
</feature>
<dbReference type="AlphaFoldDB" id="A0A7W9T1N1"/>
<evidence type="ECO:0000256" key="2">
    <source>
        <dbReference type="SAM" id="SignalP"/>
    </source>
</evidence>
<keyword evidence="2" id="KW-0732">Signal</keyword>
<gene>
    <name evidence="3" type="ORF">HNQ93_002735</name>
</gene>
<organism evidence="3 4">
    <name type="scientific">Hymenobacter luteus</name>
    <dbReference type="NCBI Taxonomy" id="1411122"/>
    <lineage>
        <taxon>Bacteria</taxon>
        <taxon>Pseudomonadati</taxon>
        <taxon>Bacteroidota</taxon>
        <taxon>Cytophagia</taxon>
        <taxon>Cytophagales</taxon>
        <taxon>Hymenobacteraceae</taxon>
        <taxon>Hymenobacter</taxon>
    </lineage>
</organism>
<evidence type="ECO:0000313" key="3">
    <source>
        <dbReference type="EMBL" id="MBB6059875.1"/>
    </source>
</evidence>
<name>A0A7W9T1N1_9BACT</name>